<dbReference type="GO" id="GO:0033468">
    <property type="term" value="P:CMP-keto-3-deoxy-D-manno-octulosonic acid biosynthetic process"/>
    <property type="evidence" value="ECO:0007669"/>
    <property type="project" value="UniProtKB-UniRule"/>
</dbReference>
<dbReference type="Gene3D" id="3.90.550.10">
    <property type="entry name" value="Spore Coat Polysaccharide Biosynthesis Protein SpsA, Chain A"/>
    <property type="match status" value="1"/>
</dbReference>
<dbReference type="InterPro" id="IPR003329">
    <property type="entry name" value="Cytidylyl_trans"/>
</dbReference>
<keyword evidence="3 5" id="KW-0548">Nucleotidyltransferase</keyword>
<comment type="subcellular location">
    <subcellularLocation>
        <location evidence="5">Cytoplasm</location>
    </subcellularLocation>
    <subcellularLocation>
        <location evidence="1">Membrane</location>
    </subcellularLocation>
</comment>
<organism evidence="6 7">
    <name type="scientific">Thermoflexibacter ruber</name>
    <dbReference type="NCBI Taxonomy" id="1003"/>
    <lineage>
        <taxon>Bacteria</taxon>
        <taxon>Pseudomonadati</taxon>
        <taxon>Bacteroidota</taxon>
        <taxon>Cytophagia</taxon>
        <taxon>Cytophagales</taxon>
        <taxon>Thermoflexibacteraceae</taxon>
        <taxon>Thermoflexibacter</taxon>
    </lineage>
</organism>
<comment type="catalytic activity">
    <reaction evidence="5">
        <text>3-deoxy-alpha-D-manno-oct-2-ulosonate + CTP = CMP-3-deoxy-beta-D-manno-octulosonate + diphosphate</text>
        <dbReference type="Rhea" id="RHEA:23448"/>
        <dbReference type="ChEBI" id="CHEBI:33019"/>
        <dbReference type="ChEBI" id="CHEBI:37563"/>
        <dbReference type="ChEBI" id="CHEBI:85986"/>
        <dbReference type="ChEBI" id="CHEBI:85987"/>
        <dbReference type="EC" id="2.7.7.38"/>
    </reaction>
</comment>
<comment type="similarity">
    <text evidence="5">Belongs to the KdsB family.</text>
</comment>
<dbReference type="Pfam" id="PF02348">
    <property type="entry name" value="CTP_transf_3"/>
    <property type="match status" value="1"/>
</dbReference>
<dbReference type="GO" id="GO:0016020">
    <property type="term" value="C:membrane"/>
    <property type="evidence" value="ECO:0007669"/>
    <property type="project" value="UniProtKB-SubCell"/>
</dbReference>
<evidence type="ECO:0000256" key="2">
    <source>
        <dbReference type="ARBA" id="ARBA00022679"/>
    </source>
</evidence>
<keyword evidence="4 5" id="KW-0448">Lipopolysaccharide biosynthesis</keyword>
<dbReference type="AlphaFoldDB" id="A0A1I2GNX3"/>
<evidence type="ECO:0000313" key="7">
    <source>
        <dbReference type="Proteomes" id="UP000199513"/>
    </source>
</evidence>
<dbReference type="CDD" id="cd02517">
    <property type="entry name" value="CMP-KDO-Synthetase"/>
    <property type="match status" value="1"/>
</dbReference>
<reference evidence="6 7" key="1">
    <citation type="submission" date="2016-10" db="EMBL/GenBank/DDBJ databases">
        <authorList>
            <person name="de Groot N.N."/>
        </authorList>
    </citation>
    <scope>NUCLEOTIDE SEQUENCE [LARGE SCALE GENOMIC DNA]</scope>
    <source>
        <strain>GEY</strain>
        <strain evidence="7">DSM 9560</strain>
    </source>
</reference>
<dbReference type="HAMAP" id="MF_00057">
    <property type="entry name" value="KdsB"/>
    <property type="match status" value="1"/>
</dbReference>
<dbReference type="GO" id="GO:0009103">
    <property type="term" value="P:lipopolysaccharide biosynthetic process"/>
    <property type="evidence" value="ECO:0007669"/>
    <property type="project" value="UniProtKB-UniRule"/>
</dbReference>
<dbReference type="RefSeq" id="WP_091545366.1">
    <property type="nucleotide sequence ID" value="NZ_FONY01000019.1"/>
</dbReference>
<dbReference type="GO" id="GO:0008690">
    <property type="term" value="F:3-deoxy-manno-octulosonate cytidylyltransferase activity"/>
    <property type="evidence" value="ECO:0007669"/>
    <property type="project" value="UniProtKB-UniRule"/>
</dbReference>
<keyword evidence="2 5" id="KW-0808">Transferase</keyword>
<dbReference type="EMBL" id="FONY01000019">
    <property type="protein sequence ID" value="SFF18386.1"/>
    <property type="molecule type" value="Genomic_DNA"/>
</dbReference>
<dbReference type="SUPFAM" id="SSF53448">
    <property type="entry name" value="Nucleotide-diphospho-sugar transferases"/>
    <property type="match status" value="1"/>
</dbReference>
<dbReference type="NCBIfam" id="TIGR00466">
    <property type="entry name" value="kdsB"/>
    <property type="match status" value="1"/>
</dbReference>
<protein>
    <recommendedName>
        <fullName evidence="5">3-deoxy-manno-octulosonate cytidylyltransferase</fullName>
        <ecNumber evidence="5">2.7.7.38</ecNumber>
    </recommendedName>
    <alternativeName>
        <fullName evidence="5">CMP-2-keto-3-deoxyoctulosonic acid synthase</fullName>
        <shortName evidence="5">CKS</shortName>
        <shortName evidence="5">CMP-KDO synthase</shortName>
    </alternativeName>
</protein>
<dbReference type="NCBIfam" id="NF009905">
    <property type="entry name" value="PRK13368.1"/>
    <property type="match status" value="1"/>
</dbReference>
<comment type="pathway">
    <text evidence="5">Nucleotide-sugar biosynthesis; CMP-3-deoxy-D-manno-octulosonate biosynthesis; CMP-3-deoxy-D-manno-octulosonate from 3-deoxy-D-manno-octulosonate and CTP: step 1/1.</text>
</comment>
<dbReference type="Proteomes" id="UP000199513">
    <property type="component" value="Unassembled WGS sequence"/>
</dbReference>
<dbReference type="NCBIfam" id="NF003950">
    <property type="entry name" value="PRK05450.1-3"/>
    <property type="match status" value="1"/>
</dbReference>
<dbReference type="PANTHER" id="PTHR42866:SF2">
    <property type="entry name" value="3-DEOXY-MANNO-OCTULOSONATE CYTIDYLYLTRANSFERASE, MITOCHONDRIAL"/>
    <property type="match status" value="1"/>
</dbReference>
<dbReference type="PANTHER" id="PTHR42866">
    <property type="entry name" value="3-DEOXY-MANNO-OCTULOSONATE CYTIDYLYLTRANSFERASE"/>
    <property type="match status" value="1"/>
</dbReference>
<accession>A0A1I2GNX3</accession>
<dbReference type="EC" id="2.7.7.38" evidence="5"/>
<sequence>MKILGVIPARYASTRFPAKMLADIKGKPMIQHVYERASRANCLAKLVVATDNQLIIDAVKNFGGEAVLTREEHPSGTDRCYEALQITEATTQKKFDYVINIQGDEPFIIPQQIELLASRLDGTTEIATLIIKTLDSEALFNTGEVKVVLDKDQNGIYFSRQVIPFLRNVPQEEWLSHHTFYRHVGMYAYRADILAQITQLAPSILEKAESLEQLRWIENGFKIKTAITEHDSYCVDTPEDLERLLKTVKS</sequence>
<dbReference type="NCBIfam" id="NF003952">
    <property type="entry name" value="PRK05450.1-5"/>
    <property type="match status" value="1"/>
</dbReference>
<proteinExistence type="inferred from homology"/>
<comment type="function">
    <text evidence="5">Activates KDO (a required 8-carbon sugar) for incorporation into bacterial lipopolysaccharide in Gram-negative bacteria.</text>
</comment>
<dbReference type="STRING" id="1003.SAMN04488541_101928"/>
<dbReference type="InterPro" id="IPR029044">
    <property type="entry name" value="Nucleotide-diphossugar_trans"/>
</dbReference>
<evidence type="ECO:0000256" key="5">
    <source>
        <dbReference type="HAMAP-Rule" id="MF_00057"/>
    </source>
</evidence>
<dbReference type="GO" id="GO:0005829">
    <property type="term" value="C:cytosol"/>
    <property type="evidence" value="ECO:0007669"/>
    <property type="project" value="TreeGrafter"/>
</dbReference>
<evidence type="ECO:0000256" key="3">
    <source>
        <dbReference type="ARBA" id="ARBA00022695"/>
    </source>
</evidence>
<dbReference type="OrthoDB" id="9815559at2"/>
<gene>
    <name evidence="5" type="primary">kdsB</name>
    <name evidence="6" type="ORF">SAMN04488541_101928</name>
</gene>
<keyword evidence="7" id="KW-1185">Reference proteome</keyword>
<dbReference type="FunFam" id="3.90.550.10:FF:000011">
    <property type="entry name" value="3-deoxy-manno-octulosonate cytidylyltransferase"/>
    <property type="match status" value="1"/>
</dbReference>
<evidence type="ECO:0000256" key="1">
    <source>
        <dbReference type="ARBA" id="ARBA00004370"/>
    </source>
</evidence>
<evidence type="ECO:0000256" key="4">
    <source>
        <dbReference type="ARBA" id="ARBA00022985"/>
    </source>
</evidence>
<dbReference type="UniPathway" id="UPA00358">
    <property type="reaction ID" value="UER00476"/>
</dbReference>
<dbReference type="InterPro" id="IPR004528">
    <property type="entry name" value="KdsB"/>
</dbReference>
<name>A0A1I2GNX3_9BACT</name>
<evidence type="ECO:0000313" key="6">
    <source>
        <dbReference type="EMBL" id="SFF18386.1"/>
    </source>
</evidence>
<keyword evidence="5" id="KW-0963">Cytoplasm</keyword>